<dbReference type="InterPro" id="IPR036514">
    <property type="entry name" value="SGNH_hydro_sf"/>
</dbReference>
<dbReference type="InterPro" id="IPR035669">
    <property type="entry name" value="SGNH_plant_lipase-like"/>
</dbReference>
<accession>A0ABR0PH12</accession>
<keyword evidence="4" id="KW-0325">Glycoprotein</keyword>
<dbReference type="CDD" id="cd01837">
    <property type="entry name" value="SGNH_plant_lipase_like"/>
    <property type="match status" value="1"/>
</dbReference>
<evidence type="ECO:0000313" key="7">
    <source>
        <dbReference type="Proteomes" id="UP001358586"/>
    </source>
</evidence>
<evidence type="ECO:0000256" key="2">
    <source>
        <dbReference type="ARBA" id="ARBA00022729"/>
    </source>
</evidence>
<keyword evidence="3" id="KW-0378">Hydrolase</keyword>
<comment type="similarity">
    <text evidence="1">Belongs to the 'GDSL' lipolytic enzyme family.</text>
</comment>
<evidence type="ECO:0000256" key="5">
    <source>
        <dbReference type="SAM" id="SignalP"/>
    </source>
</evidence>
<dbReference type="Pfam" id="PF00657">
    <property type="entry name" value="Lipase_GDSL"/>
    <property type="match status" value="1"/>
</dbReference>
<feature type="chain" id="PRO_5045954564" description="Esterase-like" evidence="5">
    <location>
        <begin position="22"/>
        <end position="492"/>
    </location>
</feature>
<sequence>MDPTRTIFIFLSVLLYGSTTGFSRVFSSESCPFPAIFNFGASNSDTGGFAAAFIQPKPPNGDTFFGMPSGRVCDGRLIVDFTAESLGLPFLSSYLNSLATNFSHGANFATVSSTIRLPTADVIPQGQASPFYLSLQYSQFAQFKNRSQIIRRQGEIYASLMPREETFAKALYTFDIGQNDLTQSLFLNMSIVQVIAAIPDIVNHFSDNIKNLYSLGARSFWVYNTRPIGCFPQILTSFPSAKKDSVGCAKPYNQLAQRFNAELKNALARLRIEFPLATIVYADLYSAIYSLYTHPTKNGFERPLVACCGYGGKYNYGRDATCGGTISVNGKNIMVGSCKDPLYHIQFSFSSFIWFYNQFQSCFPLGKLSFPAIFNFGASNSDTGGYAAAFIQLKSPNGDTLFGMPTGRFCDGRLIVDFTTESLDLPFLSSYQNSLAINFSHGSNFTTASSTIRLLTANVVPYGHASQFYLPLQYLQFAQFKNRSQIIRRHGE</sequence>
<dbReference type="Proteomes" id="UP001358586">
    <property type="component" value="Chromosome 7"/>
</dbReference>
<feature type="signal peptide" evidence="5">
    <location>
        <begin position="1"/>
        <end position="21"/>
    </location>
</feature>
<evidence type="ECO:0000256" key="4">
    <source>
        <dbReference type="ARBA" id="ARBA00023180"/>
    </source>
</evidence>
<evidence type="ECO:0000256" key="1">
    <source>
        <dbReference type="ARBA" id="ARBA00008668"/>
    </source>
</evidence>
<keyword evidence="2 5" id="KW-0732">Signal</keyword>
<dbReference type="PANTHER" id="PTHR22835">
    <property type="entry name" value="ZINC FINGER FYVE DOMAIN CONTAINING PROTEIN"/>
    <property type="match status" value="1"/>
</dbReference>
<evidence type="ECO:0008006" key="8">
    <source>
        <dbReference type="Google" id="ProtNLM"/>
    </source>
</evidence>
<evidence type="ECO:0000256" key="3">
    <source>
        <dbReference type="ARBA" id="ARBA00022801"/>
    </source>
</evidence>
<dbReference type="EMBL" id="JARKNE010000007">
    <property type="protein sequence ID" value="KAK5820513.1"/>
    <property type="molecule type" value="Genomic_DNA"/>
</dbReference>
<protein>
    <recommendedName>
        <fullName evidence="8">Esterase-like</fullName>
    </recommendedName>
</protein>
<dbReference type="PANTHER" id="PTHR22835:SF292">
    <property type="entry name" value="ESTERASE-LIKE ISOFORM X1"/>
    <property type="match status" value="1"/>
</dbReference>
<name>A0ABR0PH12_GOSAR</name>
<evidence type="ECO:0000313" key="6">
    <source>
        <dbReference type="EMBL" id="KAK5820513.1"/>
    </source>
</evidence>
<organism evidence="6 7">
    <name type="scientific">Gossypium arboreum</name>
    <name type="common">Tree cotton</name>
    <name type="synonym">Gossypium nanking</name>
    <dbReference type="NCBI Taxonomy" id="29729"/>
    <lineage>
        <taxon>Eukaryota</taxon>
        <taxon>Viridiplantae</taxon>
        <taxon>Streptophyta</taxon>
        <taxon>Embryophyta</taxon>
        <taxon>Tracheophyta</taxon>
        <taxon>Spermatophyta</taxon>
        <taxon>Magnoliopsida</taxon>
        <taxon>eudicotyledons</taxon>
        <taxon>Gunneridae</taxon>
        <taxon>Pentapetalae</taxon>
        <taxon>rosids</taxon>
        <taxon>malvids</taxon>
        <taxon>Malvales</taxon>
        <taxon>Malvaceae</taxon>
        <taxon>Malvoideae</taxon>
        <taxon>Gossypium</taxon>
    </lineage>
</organism>
<keyword evidence="7" id="KW-1185">Reference proteome</keyword>
<comment type="caution">
    <text evidence="6">The sequence shown here is derived from an EMBL/GenBank/DDBJ whole genome shotgun (WGS) entry which is preliminary data.</text>
</comment>
<reference evidence="6 7" key="1">
    <citation type="submission" date="2023-03" db="EMBL/GenBank/DDBJ databases">
        <title>WGS of Gossypium arboreum.</title>
        <authorList>
            <person name="Yu D."/>
        </authorList>
    </citation>
    <scope>NUCLEOTIDE SEQUENCE [LARGE SCALE GENOMIC DNA]</scope>
    <source>
        <tissue evidence="6">Leaf</tissue>
    </source>
</reference>
<proteinExistence type="inferred from homology"/>
<dbReference type="InterPro" id="IPR001087">
    <property type="entry name" value="GDSL"/>
</dbReference>
<gene>
    <name evidence="6" type="ORF">PVK06_025560</name>
</gene>
<dbReference type="Gene3D" id="3.40.50.1110">
    <property type="entry name" value="SGNH hydrolase"/>
    <property type="match status" value="2"/>
</dbReference>